<evidence type="ECO:0000313" key="6">
    <source>
        <dbReference type="Proteomes" id="UP001147747"/>
    </source>
</evidence>
<evidence type="ECO:0000256" key="3">
    <source>
        <dbReference type="ARBA" id="ARBA00022842"/>
    </source>
</evidence>
<evidence type="ECO:0000313" key="5">
    <source>
        <dbReference type="EMBL" id="KAJ5392279.1"/>
    </source>
</evidence>
<dbReference type="GO" id="GO:0008299">
    <property type="term" value="P:isoprenoid biosynthetic process"/>
    <property type="evidence" value="ECO:0007669"/>
    <property type="project" value="UniProtKB-ARBA"/>
</dbReference>
<comment type="similarity">
    <text evidence="2 4">Belongs to the terpene synthase family.</text>
</comment>
<dbReference type="GO" id="GO:0046872">
    <property type="term" value="F:metal ion binding"/>
    <property type="evidence" value="ECO:0007669"/>
    <property type="project" value="UniProtKB-KW"/>
</dbReference>
<dbReference type="PANTHER" id="PTHR35201:SF4">
    <property type="entry name" value="BETA-PINACENE SYNTHASE-RELATED"/>
    <property type="match status" value="1"/>
</dbReference>
<dbReference type="Proteomes" id="UP001147747">
    <property type="component" value="Unassembled WGS sequence"/>
</dbReference>
<reference evidence="5" key="1">
    <citation type="submission" date="2022-12" db="EMBL/GenBank/DDBJ databases">
        <authorList>
            <person name="Petersen C."/>
        </authorList>
    </citation>
    <scope>NUCLEOTIDE SEQUENCE</scope>
    <source>
        <strain evidence="5">IBT 29677</strain>
    </source>
</reference>
<gene>
    <name evidence="5" type="ORF">N7509_007769</name>
</gene>
<name>A0A9W9VZN0_9EURO</name>
<evidence type="ECO:0000256" key="1">
    <source>
        <dbReference type="ARBA" id="ARBA00001946"/>
    </source>
</evidence>
<comment type="caution">
    <text evidence="5">The sequence shown here is derived from an EMBL/GenBank/DDBJ whole genome shotgun (WGS) entry which is preliminary data.</text>
</comment>
<organism evidence="5 6">
    <name type="scientific">Penicillium cosmopolitanum</name>
    <dbReference type="NCBI Taxonomy" id="1131564"/>
    <lineage>
        <taxon>Eukaryota</taxon>
        <taxon>Fungi</taxon>
        <taxon>Dikarya</taxon>
        <taxon>Ascomycota</taxon>
        <taxon>Pezizomycotina</taxon>
        <taxon>Eurotiomycetes</taxon>
        <taxon>Eurotiomycetidae</taxon>
        <taxon>Eurotiales</taxon>
        <taxon>Aspergillaceae</taxon>
        <taxon>Penicillium</taxon>
    </lineage>
</organism>
<proteinExistence type="inferred from homology"/>
<dbReference type="GO" id="GO:0010333">
    <property type="term" value="F:terpene synthase activity"/>
    <property type="evidence" value="ECO:0007669"/>
    <property type="project" value="InterPro"/>
</dbReference>
<dbReference type="Pfam" id="PF19086">
    <property type="entry name" value="Terpene_syn_C_2"/>
    <property type="match status" value="1"/>
</dbReference>
<dbReference type="OrthoDB" id="4353112at2759"/>
<dbReference type="RefSeq" id="XP_056487957.1">
    <property type="nucleotide sequence ID" value="XM_056632406.1"/>
</dbReference>
<dbReference type="Gene3D" id="1.10.600.10">
    <property type="entry name" value="Farnesyl Diphosphate Synthase"/>
    <property type="match status" value="1"/>
</dbReference>
<dbReference type="PANTHER" id="PTHR35201">
    <property type="entry name" value="TERPENE SYNTHASE"/>
    <property type="match status" value="1"/>
</dbReference>
<keyword evidence="4" id="KW-0479">Metal-binding</keyword>
<evidence type="ECO:0000256" key="4">
    <source>
        <dbReference type="RuleBase" id="RU366034"/>
    </source>
</evidence>
<protein>
    <recommendedName>
        <fullName evidence="4">Terpene synthase</fullName>
        <ecNumber evidence="4">4.2.3.-</ecNumber>
    </recommendedName>
</protein>
<keyword evidence="6" id="KW-1185">Reference proteome</keyword>
<keyword evidence="4" id="KW-0456">Lyase</keyword>
<dbReference type="EC" id="4.2.3.-" evidence="4"/>
<dbReference type="EMBL" id="JAPZBU010000008">
    <property type="protein sequence ID" value="KAJ5392279.1"/>
    <property type="molecule type" value="Genomic_DNA"/>
</dbReference>
<dbReference type="AlphaFoldDB" id="A0A9W9VZN0"/>
<evidence type="ECO:0000256" key="2">
    <source>
        <dbReference type="ARBA" id="ARBA00006333"/>
    </source>
</evidence>
<sequence length="358" mass="41775">MISTVALAIKEFTWKKWKKLSFTNSSEVTIRNSELIPTSEHRKYGTFTNIPVRRNVTYKLGDLVADQLFEQWENTIGDGLTKTRYGNSNPIAGSWDGTIYPEAKPERLRYALWFTELFFLVDDKADTMTAHEAHMTLNKEFEKLFAIENENIRLHHDSSAMEKLTIPFLRDILSFDKKRALPILREWQHWLQNVDSKTIDHFKTIEEYILYRTINIGIRPCDPTMRFVMELDVTDDEVKLVDPILWHVCATIALTNDYWSWHKEALHAGPGEQMKIMNGITVLMKERNIAAPEALEMLKELACEYEKKVVNMCAHTLSKYPHASSDFHAYIQGQLWLVAGNDYWSSTCRRYHTGRLYT</sequence>
<dbReference type="GeneID" id="81371386"/>
<dbReference type="SUPFAM" id="SSF48576">
    <property type="entry name" value="Terpenoid synthases"/>
    <property type="match status" value="1"/>
</dbReference>
<dbReference type="InterPro" id="IPR034686">
    <property type="entry name" value="Terpene_cyclase-like_2"/>
</dbReference>
<dbReference type="InterPro" id="IPR008949">
    <property type="entry name" value="Isoprenoid_synthase_dom_sf"/>
</dbReference>
<keyword evidence="3 4" id="KW-0460">Magnesium</keyword>
<comment type="cofactor">
    <cofactor evidence="1 4">
        <name>Mg(2+)</name>
        <dbReference type="ChEBI" id="CHEBI:18420"/>
    </cofactor>
</comment>
<reference evidence="5" key="2">
    <citation type="journal article" date="2023" name="IMA Fungus">
        <title>Comparative genomic study of the Penicillium genus elucidates a diverse pangenome and 15 lateral gene transfer events.</title>
        <authorList>
            <person name="Petersen C."/>
            <person name="Sorensen T."/>
            <person name="Nielsen M.R."/>
            <person name="Sondergaard T.E."/>
            <person name="Sorensen J.L."/>
            <person name="Fitzpatrick D.A."/>
            <person name="Frisvad J.C."/>
            <person name="Nielsen K.L."/>
        </authorList>
    </citation>
    <scope>NUCLEOTIDE SEQUENCE</scope>
    <source>
        <strain evidence="5">IBT 29677</strain>
    </source>
</reference>
<accession>A0A9W9VZN0</accession>